<accession>A0A482X3H7</accession>
<dbReference type="PANTHER" id="PTHR13409">
    <property type="entry name" value="MITOCHONDRIAL 39S RIBOSOMAL PROTEIN L51"/>
    <property type="match status" value="1"/>
</dbReference>
<comment type="subcellular location">
    <subcellularLocation>
        <location evidence="1">Mitochondrion</location>
    </subcellularLocation>
</comment>
<keyword evidence="4" id="KW-0689">Ribosomal protein</keyword>
<dbReference type="Proteomes" id="UP000291343">
    <property type="component" value="Unassembled WGS sequence"/>
</dbReference>
<dbReference type="GO" id="GO:0003735">
    <property type="term" value="F:structural constituent of ribosome"/>
    <property type="evidence" value="ECO:0007669"/>
    <property type="project" value="InterPro"/>
</dbReference>
<keyword evidence="10" id="KW-1185">Reference proteome</keyword>
<proteinExistence type="inferred from homology"/>
<comment type="similarity">
    <text evidence="2">Belongs to the mitochondrion-specific ribosomal protein mL51 family.</text>
</comment>
<dbReference type="SMR" id="A0A482X3H7"/>
<evidence type="ECO:0000256" key="7">
    <source>
        <dbReference type="ARBA" id="ARBA00035182"/>
    </source>
</evidence>
<dbReference type="AlphaFoldDB" id="A0A482X3H7"/>
<dbReference type="PANTHER" id="PTHR13409:SF0">
    <property type="entry name" value="LARGE RIBOSOMAL SUBUNIT PROTEIN ML51"/>
    <property type="match status" value="1"/>
</dbReference>
<evidence type="ECO:0000256" key="6">
    <source>
        <dbReference type="ARBA" id="ARBA00023274"/>
    </source>
</evidence>
<dbReference type="GO" id="GO:0006412">
    <property type="term" value="P:translation"/>
    <property type="evidence" value="ECO:0007669"/>
    <property type="project" value="TreeGrafter"/>
</dbReference>
<keyword evidence="3" id="KW-0809">Transit peptide</keyword>
<dbReference type="FunCoup" id="A0A482X3H7">
    <property type="interactions" value="196"/>
</dbReference>
<protein>
    <recommendedName>
        <fullName evidence="7">Large ribosomal subunit protein mL51</fullName>
    </recommendedName>
    <alternativeName>
        <fullName evidence="8">39S ribosomal protein L51, mitochondrial</fullName>
    </alternativeName>
</protein>
<dbReference type="OrthoDB" id="10059330at2759"/>
<evidence type="ECO:0000256" key="5">
    <source>
        <dbReference type="ARBA" id="ARBA00023128"/>
    </source>
</evidence>
<evidence type="ECO:0000313" key="9">
    <source>
        <dbReference type="EMBL" id="RZF39811.1"/>
    </source>
</evidence>
<keyword evidence="6" id="KW-0687">Ribonucleoprotein</keyword>
<dbReference type="InterPro" id="IPR019373">
    <property type="entry name" value="Ribosomal_mL51"/>
</dbReference>
<evidence type="ECO:0000256" key="3">
    <source>
        <dbReference type="ARBA" id="ARBA00022946"/>
    </source>
</evidence>
<reference evidence="9 10" key="1">
    <citation type="journal article" date="2017" name="Gigascience">
        <title>Genome sequence of the small brown planthopper, Laodelphax striatellus.</title>
        <authorList>
            <person name="Zhu J."/>
            <person name="Jiang F."/>
            <person name="Wang X."/>
            <person name="Yang P."/>
            <person name="Bao Y."/>
            <person name="Zhao W."/>
            <person name="Wang W."/>
            <person name="Lu H."/>
            <person name="Wang Q."/>
            <person name="Cui N."/>
            <person name="Li J."/>
            <person name="Chen X."/>
            <person name="Luo L."/>
            <person name="Yu J."/>
            <person name="Kang L."/>
            <person name="Cui F."/>
        </authorList>
    </citation>
    <scope>NUCLEOTIDE SEQUENCE [LARGE SCALE GENOMIC DNA]</scope>
    <source>
        <strain evidence="9">Lst14</strain>
    </source>
</reference>
<evidence type="ECO:0000256" key="2">
    <source>
        <dbReference type="ARBA" id="ARBA00010972"/>
    </source>
</evidence>
<dbReference type="EMBL" id="QKKF02019547">
    <property type="protein sequence ID" value="RZF39811.1"/>
    <property type="molecule type" value="Genomic_DNA"/>
</dbReference>
<evidence type="ECO:0000313" key="10">
    <source>
        <dbReference type="Proteomes" id="UP000291343"/>
    </source>
</evidence>
<dbReference type="Pfam" id="PF10244">
    <property type="entry name" value="MRP-L51"/>
    <property type="match status" value="1"/>
</dbReference>
<organism evidence="9 10">
    <name type="scientific">Laodelphax striatellus</name>
    <name type="common">Small brown planthopper</name>
    <name type="synonym">Delphax striatella</name>
    <dbReference type="NCBI Taxonomy" id="195883"/>
    <lineage>
        <taxon>Eukaryota</taxon>
        <taxon>Metazoa</taxon>
        <taxon>Ecdysozoa</taxon>
        <taxon>Arthropoda</taxon>
        <taxon>Hexapoda</taxon>
        <taxon>Insecta</taxon>
        <taxon>Pterygota</taxon>
        <taxon>Neoptera</taxon>
        <taxon>Paraneoptera</taxon>
        <taxon>Hemiptera</taxon>
        <taxon>Auchenorrhyncha</taxon>
        <taxon>Fulgoroidea</taxon>
        <taxon>Delphacidae</taxon>
        <taxon>Criomorphinae</taxon>
        <taxon>Laodelphax</taxon>
    </lineage>
</organism>
<keyword evidence="5" id="KW-0496">Mitochondrion</keyword>
<evidence type="ECO:0000256" key="4">
    <source>
        <dbReference type="ARBA" id="ARBA00022980"/>
    </source>
</evidence>
<dbReference type="STRING" id="195883.A0A482X3H7"/>
<dbReference type="InParanoid" id="A0A482X3H7"/>
<comment type="caution">
    <text evidence="9">The sequence shown here is derived from an EMBL/GenBank/DDBJ whole genome shotgun (WGS) entry which is preliminary data.</text>
</comment>
<dbReference type="GO" id="GO:0005762">
    <property type="term" value="C:mitochondrial large ribosomal subunit"/>
    <property type="evidence" value="ECO:0007669"/>
    <property type="project" value="TreeGrafter"/>
</dbReference>
<gene>
    <name evidence="9" type="ORF">LSTR_LSTR000459</name>
</gene>
<name>A0A482X3H7_LAOST</name>
<sequence length="163" mass="19482">MSWCLRQVSQCVQKLWAPQSQQVRYRYHKDKLEKGKLIRRFGYEESLLQRGLLPHVDGKKLPIPIYEPKNSWTESKALFGQNDYIDILGNENLHPTRTHYQIASWLRGVKGNELQVLIRKKKVLGKGIFPYSNPIKWRNINKRVKYLYKFMNYKTNQFVVNKE</sequence>
<evidence type="ECO:0000256" key="1">
    <source>
        <dbReference type="ARBA" id="ARBA00004173"/>
    </source>
</evidence>
<evidence type="ECO:0000256" key="8">
    <source>
        <dbReference type="ARBA" id="ARBA00035419"/>
    </source>
</evidence>